<feature type="region of interest" description="Disordered" evidence="9">
    <location>
        <begin position="306"/>
        <end position="345"/>
    </location>
</feature>
<feature type="domain" description="Rho-GAP" evidence="13">
    <location>
        <begin position="617"/>
        <end position="805"/>
    </location>
</feature>
<dbReference type="InterPro" id="IPR001849">
    <property type="entry name" value="PH_domain"/>
</dbReference>
<dbReference type="InterPro" id="IPR008936">
    <property type="entry name" value="Rho_GTPase_activation_prot"/>
</dbReference>
<reference evidence="14 15" key="1">
    <citation type="journal article" date="2019" name="PLoS ONE">
        <title>Genomic analyses reveal an absence of contemporary introgressive admixture between fin whales and blue whales, despite known hybrids.</title>
        <authorList>
            <person name="Westbury M.V."/>
            <person name="Petersen B."/>
            <person name="Lorenzen E.D."/>
        </authorList>
    </citation>
    <scope>NUCLEOTIDE SEQUENCE [LARGE SCALE GENOMIC DNA]</scope>
    <source>
        <strain evidence="14">FinWhale-01</strain>
    </source>
</reference>
<keyword evidence="1 8" id="KW-0728">SH3 domain</keyword>
<dbReference type="Gene3D" id="2.30.29.30">
    <property type="entry name" value="Pleckstrin-homology domain (PH domain)/Phosphotyrosine-binding domain (PTB)"/>
    <property type="match status" value="1"/>
</dbReference>
<feature type="compositionally biased region" description="Acidic residues" evidence="9">
    <location>
        <begin position="541"/>
        <end position="551"/>
    </location>
</feature>
<dbReference type="InterPro" id="IPR036020">
    <property type="entry name" value="WW_dom_sf"/>
</dbReference>
<dbReference type="SMART" id="SM00456">
    <property type="entry name" value="WW"/>
    <property type="match status" value="1"/>
</dbReference>
<dbReference type="Gene3D" id="1.10.555.10">
    <property type="entry name" value="Rho GTPase activation protein"/>
    <property type="match status" value="1"/>
</dbReference>
<feature type="domain" description="WW" evidence="12">
    <location>
        <begin position="279"/>
        <end position="312"/>
    </location>
</feature>
<dbReference type="SMART" id="SM00233">
    <property type="entry name" value="PH"/>
    <property type="match status" value="1"/>
</dbReference>
<dbReference type="FunFam" id="1.10.555.10:FF:000003">
    <property type="entry name" value="Putative rho GTPase-activating protein 12"/>
    <property type="match status" value="1"/>
</dbReference>
<keyword evidence="4" id="KW-0677">Repeat</keyword>
<dbReference type="GO" id="GO:0005737">
    <property type="term" value="C:cytoplasm"/>
    <property type="evidence" value="ECO:0007669"/>
    <property type="project" value="TreeGrafter"/>
</dbReference>
<dbReference type="CDD" id="cd00201">
    <property type="entry name" value="WW"/>
    <property type="match status" value="1"/>
</dbReference>
<dbReference type="SUPFAM" id="SSF50044">
    <property type="entry name" value="SH3-domain"/>
    <property type="match status" value="1"/>
</dbReference>
<evidence type="ECO:0000256" key="9">
    <source>
        <dbReference type="SAM" id="MobiDB-lite"/>
    </source>
</evidence>
<gene>
    <name evidence="14" type="ORF">E2I00_016415</name>
</gene>
<dbReference type="SMART" id="SM00324">
    <property type="entry name" value="RhoGAP"/>
    <property type="match status" value="1"/>
</dbReference>
<dbReference type="PROSITE" id="PS50020">
    <property type="entry name" value="WW_DOMAIN_2"/>
    <property type="match status" value="1"/>
</dbReference>
<comment type="function">
    <text evidence="5">GTPase activator for the Rho-type GTPases by converting them to an inactive GDP-bound state.</text>
</comment>
<evidence type="ECO:0000313" key="15">
    <source>
        <dbReference type="Proteomes" id="UP000437017"/>
    </source>
</evidence>
<dbReference type="InterPro" id="IPR000198">
    <property type="entry name" value="RhoGAP_dom"/>
</dbReference>
<accession>A0A6A1QGE6</accession>
<feature type="compositionally biased region" description="Polar residues" evidence="9">
    <location>
        <begin position="315"/>
        <end position="339"/>
    </location>
</feature>
<dbReference type="GO" id="GO:0005096">
    <property type="term" value="F:GTPase activator activity"/>
    <property type="evidence" value="ECO:0007669"/>
    <property type="project" value="UniProtKB-KW"/>
</dbReference>
<keyword evidence="15" id="KW-1185">Reference proteome</keyword>
<feature type="compositionally biased region" description="Basic and acidic residues" evidence="9">
    <location>
        <begin position="555"/>
        <end position="567"/>
    </location>
</feature>
<dbReference type="PANTHER" id="PTHR23176">
    <property type="entry name" value="RHO/RAC/CDC GTPASE-ACTIVATING PROTEIN"/>
    <property type="match status" value="1"/>
</dbReference>
<dbReference type="InterPro" id="IPR036028">
    <property type="entry name" value="SH3-like_dom_sf"/>
</dbReference>
<dbReference type="InterPro" id="IPR050729">
    <property type="entry name" value="Rho-GAP"/>
</dbReference>
<evidence type="ECO:0000259" key="13">
    <source>
        <dbReference type="PROSITE" id="PS50238"/>
    </source>
</evidence>
<dbReference type="InterPro" id="IPR001202">
    <property type="entry name" value="WW_dom"/>
</dbReference>
<proteinExistence type="predicted"/>
<dbReference type="Gene3D" id="2.30.30.40">
    <property type="entry name" value="SH3 Domains"/>
    <property type="match status" value="1"/>
</dbReference>
<evidence type="ECO:0000256" key="5">
    <source>
        <dbReference type="ARBA" id="ARBA00055252"/>
    </source>
</evidence>
<dbReference type="PROSITE" id="PS50003">
    <property type="entry name" value="PH_DOMAIN"/>
    <property type="match status" value="1"/>
</dbReference>
<dbReference type="SUPFAM" id="SSF51045">
    <property type="entry name" value="WW domain"/>
    <property type="match status" value="1"/>
</dbReference>
<evidence type="ECO:0000256" key="3">
    <source>
        <dbReference type="ARBA" id="ARBA00022553"/>
    </source>
</evidence>
<dbReference type="Pfam" id="PF00169">
    <property type="entry name" value="PH"/>
    <property type="match status" value="1"/>
</dbReference>
<evidence type="ECO:0000256" key="2">
    <source>
        <dbReference type="ARBA" id="ARBA00022468"/>
    </source>
</evidence>
<dbReference type="PROSITE" id="PS50238">
    <property type="entry name" value="RHOGAP"/>
    <property type="match status" value="1"/>
</dbReference>
<organism evidence="14 15">
    <name type="scientific">Balaenoptera physalus</name>
    <name type="common">Fin whale</name>
    <name type="synonym">Balaena physalus</name>
    <dbReference type="NCBI Taxonomy" id="9770"/>
    <lineage>
        <taxon>Eukaryota</taxon>
        <taxon>Metazoa</taxon>
        <taxon>Chordata</taxon>
        <taxon>Craniata</taxon>
        <taxon>Vertebrata</taxon>
        <taxon>Euteleostomi</taxon>
        <taxon>Mammalia</taxon>
        <taxon>Eutheria</taxon>
        <taxon>Laurasiatheria</taxon>
        <taxon>Artiodactyla</taxon>
        <taxon>Whippomorpha</taxon>
        <taxon>Cetacea</taxon>
        <taxon>Mysticeti</taxon>
        <taxon>Balaenopteridae</taxon>
        <taxon>Balaenoptera</taxon>
    </lineage>
</organism>
<feature type="region of interest" description="Disordered" evidence="9">
    <location>
        <begin position="368"/>
        <end position="398"/>
    </location>
</feature>
<dbReference type="SUPFAM" id="SSF48350">
    <property type="entry name" value="GTPase activation domain, GAP"/>
    <property type="match status" value="1"/>
</dbReference>
<dbReference type="InterPro" id="IPR001452">
    <property type="entry name" value="SH3_domain"/>
</dbReference>
<evidence type="ECO:0000256" key="4">
    <source>
        <dbReference type="ARBA" id="ARBA00022737"/>
    </source>
</evidence>
<name>A0A6A1QGE6_BALPH</name>
<feature type="domain" description="PH" evidence="11">
    <location>
        <begin position="425"/>
        <end position="536"/>
    </location>
</feature>
<dbReference type="SMART" id="SM00326">
    <property type="entry name" value="SH3"/>
    <property type="match status" value="1"/>
</dbReference>
<dbReference type="GO" id="GO:0007165">
    <property type="term" value="P:signal transduction"/>
    <property type="evidence" value="ECO:0007669"/>
    <property type="project" value="InterPro"/>
</dbReference>
<dbReference type="Gene3D" id="2.20.70.10">
    <property type="match status" value="1"/>
</dbReference>
<evidence type="ECO:0000259" key="11">
    <source>
        <dbReference type="PROSITE" id="PS50003"/>
    </source>
</evidence>
<dbReference type="Pfam" id="PF00620">
    <property type="entry name" value="RhoGAP"/>
    <property type="match status" value="1"/>
</dbReference>
<evidence type="ECO:0000256" key="6">
    <source>
        <dbReference type="ARBA" id="ARBA00070232"/>
    </source>
</evidence>
<dbReference type="CDD" id="cd12070">
    <property type="entry name" value="SH3_ARHGAP12"/>
    <property type="match status" value="1"/>
</dbReference>
<dbReference type="CDD" id="cd04403">
    <property type="entry name" value="RhoGAP_ARHGAP27_15_12_9"/>
    <property type="match status" value="1"/>
</dbReference>
<feature type="region of interest" description="Disordered" evidence="9">
    <location>
        <begin position="155"/>
        <end position="224"/>
    </location>
</feature>
<dbReference type="InterPro" id="IPR011993">
    <property type="entry name" value="PH-like_dom_sf"/>
</dbReference>
<dbReference type="EMBL" id="SGJD01000342">
    <property type="protein sequence ID" value="KAB0405599.1"/>
    <property type="molecule type" value="Genomic_DNA"/>
</dbReference>
<sequence length="807" mass="90577">MADRGGKIVPGQVCIEVEYDYEYKVKDRKVVIKQGERYILVKKTNDDWWQVKLDENSKAFYVPAQYVREVGRRALMPPVKQAAGLPNHSVKTTQSLHLHRSTENVNKLPELSSFGKPSPPVQGTGLIRDANQNFGPSYIPGQTANLSLDLTHNHGKFNSDSHSPKVSGQNRTRLFGPFPGPEFLDVEKAGFSQEQSCDSAGEGSERIRQDSESGDELSSSSTEQTRLVELKFEARSGKEIINATTPPNQGRPDSPVYANLQELKISQSALPPIPGSPAVQINGEWETHKDSSGRCYYYNRGTQERTWKPPRWTRDTNISKGDSQSPGDQEYNASSQQQREIIKSRSLDRRLQEPIVLTKWRHSAIVLDTNDKESPTASKPCYPENESSPSSPKNQDTCDSTAALPVNYFGEHVLSPGTTLAAVLGAVAQGEHSRCGPNAEPGSRKNWLSSWAVLQGSSLLFTKTQGSSTSWFGSNQSKPEFTVDLKGATIEMASKDKSSKKNVFELKTRQGTELLIQSDNDAVISEWFKVLSSTVSNQTVEPDEAIEEDIPDSPGIEKHDKEKDHKDLKKLRSTKVSSIDSSEQKKTKKNLKKFLTRRPTLQAVREKGYIKDQVFGANLANLCQRENGTVPKFVKLCIEHVEQYGLDVDGIYRVSGNLAVIQKLRFTVNHDEKLDLKDSKWEDIHVITGALKMFFRELPEPLFTFNHFNDFVNAIKQEPRQRVSAVKDLIKQLPKPNQDTMQTLFRHLKRVIENGEKNRMTYQSIAIVFGPTLLKPEKETGNIAVHTVYQNQIVELILLEINSIFGR</sequence>
<dbReference type="OrthoDB" id="79452at2759"/>
<dbReference type="Pfam" id="PF00397">
    <property type="entry name" value="WW"/>
    <property type="match status" value="1"/>
</dbReference>
<dbReference type="Proteomes" id="UP000437017">
    <property type="component" value="Unassembled WGS sequence"/>
</dbReference>
<dbReference type="FunFam" id="2.20.70.10:FF:000024">
    <property type="entry name" value="Rho GTPase activating protein 12"/>
    <property type="match status" value="1"/>
</dbReference>
<keyword evidence="3" id="KW-0597">Phosphoprotein</keyword>
<dbReference type="Pfam" id="PF16618">
    <property type="entry name" value="SH3-WW_linker"/>
    <property type="match status" value="1"/>
</dbReference>
<dbReference type="PROSITE" id="PS50002">
    <property type="entry name" value="SH3"/>
    <property type="match status" value="1"/>
</dbReference>
<dbReference type="FunFam" id="2.30.30.40:FF:000056">
    <property type="entry name" value="rho GTPase-activating protein 12 isoform X1"/>
    <property type="match status" value="1"/>
</dbReference>
<evidence type="ECO:0000256" key="8">
    <source>
        <dbReference type="PROSITE-ProRule" id="PRU00192"/>
    </source>
</evidence>
<evidence type="ECO:0000259" key="10">
    <source>
        <dbReference type="PROSITE" id="PS50002"/>
    </source>
</evidence>
<dbReference type="CDD" id="cd13233">
    <property type="entry name" value="PH_ARHGAP9-like"/>
    <property type="match status" value="1"/>
</dbReference>
<evidence type="ECO:0000256" key="7">
    <source>
        <dbReference type="ARBA" id="ARBA00083383"/>
    </source>
</evidence>
<dbReference type="SUPFAM" id="SSF50729">
    <property type="entry name" value="PH domain-like"/>
    <property type="match status" value="1"/>
</dbReference>
<evidence type="ECO:0000313" key="14">
    <source>
        <dbReference type="EMBL" id="KAB0405599.1"/>
    </source>
</evidence>
<comment type="caution">
    <text evidence="14">The sequence shown here is derived from an EMBL/GenBank/DDBJ whole genome shotgun (WGS) entry which is preliminary data.</text>
</comment>
<protein>
    <recommendedName>
        <fullName evidence="6">Rho GTPase-activating protein 12</fullName>
    </recommendedName>
    <alternativeName>
        <fullName evidence="7">Rho-type GTPase-activating protein 12</fullName>
    </alternativeName>
</protein>
<evidence type="ECO:0000256" key="1">
    <source>
        <dbReference type="ARBA" id="ARBA00022443"/>
    </source>
</evidence>
<dbReference type="PANTHER" id="PTHR23176:SF107">
    <property type="entry name" value="RHO GTPASE-ACTIVATING PROTEIN 12"/>
    <property type="match status" value="1"/>
</dbReference>
<feature type="region of interest" description="Disordered" evidence="9">
    <location>
        <begin position="539"/>
        <end position="585"/>
    </location>
</feature>
<evidence type="ECO:0000259" key="12">
    <source>
        <dbReference type="PROSITE" id="PS50020"/>
    </source>
</evidence>
<dbReference type="InterPro" id="IPR035491">
    <property type="entry name" value="ARHGAP12_SH3"/>
</dbReference>
<keyword evidence="2" id="KW-0343">GTPase activation</keyword>
<dbReference type="AlphaFoldDB" id="A0A6A1QGE6"/>
<feature type="domain" description="SH3" evidence="10">
    <location>
        <begin position="10"/>
        <end position="72"/>
    </location>
</feature>
<dbReference type="FunFam" id="2.30.29.30:FF:000100">
    <property type="entry name" value="Rho GTPase activating protein 12"/>
    <property type="match status" value="1"/>
</dbReference>